<dbReference type="InterPro" id="IPR026521">
    <property type="entry name" value="THAP2"/>
</dbReference>
<keyword evidence="4 5" id="KW-0238">DNA-binding</keyword>
<sequence length="63" mass="7710">MVLYCCAFNFKEKYVKGGPYTFYSFPKDETRRKEWCRLLRRENFTPTNASKICSKHFDYECFD</sequence>
<dbReference type="GO" id="GO:0003677">
    <property type="term" value="F:DNA binding"/>
    <property type="evidence" value="ECO:0007669"/>
    <property type="project" value="UniProtKB-UniRule"/>
</dbReference>
<evidence type="ECO:0000256" key="1">
    <source>
        <dbReference type="ARBA" id="ARBA00022723"/>
    </source>
</evidence>
<dbReference type="GO" id="GO:0008270">
    <property type="term" value="F:zinc ion binding"/>
    <property type="evidence" value="ECO:0007669"/>
    <property type="project" value="UniProtKB-KW"/>
</dbReference>
<dbReference type="EMBL" id="CAXIEN010000008">
    <property type="protein sequence ID" value="CAL1263373.1"/>
    <property type="molecule type" value="Genomic_DNA"/>
</dbReference>
<dbReference type="InterPro" id="IPR038441">
    <property type="entry name" value="THAP_Znf_sf"/>
</dbReference>
<gene>
    <name evidence="7" type="ORF">LARSCL_LOCUS1462</name>
</gene>
<dbReference type="PANTHER" id="PTHR47696:SF1">
    <property type="entry name" value="THAP DOMAIN-CONTAINING PROTEIN 2"/>
    <property type="match status" value="1"/>
</dbReference>
<keyword evidence="8" id="KW-1185">Reference proteome</keyword>
<evidence type="ECO:0000256" key="3">
    <source>
        <dbReference type="ARBA" id="ARBA00022833"/>
    </source>
</evidence>
<evidence type="ECO:0000256" key="4">
    <source>
        <dbReference type="ARBA" id="ARBA00023125"/>
    </source>
</evidence>
<keyword evidence="1" id="KW-0479">Metal-binding</keyword>
<dbReference type="InterPro" id="IPR006612">
    <property type="entry name" value="THAP_Znf"/>
</dbReference>
<keyword evidence="2 5" id="KW-0863">Zinc-finger</keyword>
<dbReference type="PROSITE" id="PS50950">
    <property type="entry name" value="ZF_THAP"/>
    <property type="match status" value="1"/>
</dbReference>
<reference evidence="7 8" key="1">
    <citation type="submission" date="2024-04" db="EMBL/GenBank/DDBJ databases">
        <authorList>
            <person name="Rising A."/>
            <person name="Reimegard J."/>
            <person name="Sonavane S."/>
            <person name="Akerstrom W."/>
            <person name="Nylinder S."/>
            <person name="Hedman E."/>
            <person name="Kallberg Y."/>
        </authorList>
    </citation>
    <scope>NUCLEOTIDE SEQUENCE [LARGE SCALE GENOMIC DNA]</scope>
</reference>
<organism evidence="7 8">
    <name type="scientific">Larinioides sclopetarius</name>
    <dbReference type="NCBI Taxonomy" id="280406"/>
    <lineage>
        <taxon>Eukaryota</taxon>
        <taxon>Metazoa</taxon>
        <taxon>Ecdysozoa</taxon>
        <taxon>Arthropoda</taxon>
        <taxon>Chelicerata</taxon>
        <taxon>Arachnida</taxon>
        <taxon>Araneae</taxon>
        <taxon>Araneomorphae</taxon>
        <taxon>Entelegynae</taxon>
        <taxon>Araneoidea</taxon>
        <taxon>Araneidae</taxon>
        <taxon>Larinioides</taxon>
    </lineage>
</organism>
<keyword evidence="3" id="KW-0862">Zinc</keyword>
<evidence type="ECO:0000259" key="6">
    <source>
        <dbReference type="PROSITE" id="PS50950"/>
    </source>
</evidence>
<evidence type="ECO:0000256" key="2">
    <source>
        <dbReference type="ARBA" id="ARBA00022771"/>
    </source>
</evidence>
<name>A0AAV1YWA0_9ARAC</name>
<dbReference type="Gene3D" id="6.20.210.20">
    <property type="entry name" value="THAP domain"/>
    <property type="match status" value="1"/>
</dbReference>
<dbReference type="SUPFAM" id="SSF57716">
    <property type="entry name" value="Glucocorticoid receptor-like (DNA-binding domain)"/>
    <property type="match status" value="1"/>
</dbReference>
<evidence type="ECO:0000313" key="8">
    <source>
        <dbReference type="Proteomes" id="UP001497382"/>
    </source>
</evidence>
<accession>A0AAV1YWA0</accession>
<feature type="domain" description="THAP-type" evidence="6">
    <location>
        <begin position="1"/>
        <end position="63"/>
    </location>
</feature>
<protein>
    <recommendedName>
        <fullName evidence="6">THAP-type domain-containing protein</fullName>
    </recommendedName>
</protein>
<comment type="caution">
    <text evidence="7">The sequence shown here is derived from an EMBL/GenBank/DDBJ whole genome shotgun (WGS) entry which is preliminary data.</text>
</comment>
<dbReference type="PANTHER" id="PTHR47696">
    <property type="entry name" value="THAP DOMAIN-CONTAINING PROTEIN 2"/>
    <property type="match status" value="1"/>
</dbReference>
<proteinExistence type="predicted"/>
<dbReference type="AlphaFoldDB" id="A0AAV1YWA0"/>
<evidence type="ECO:0000256" key="5">
    <source>
        <dbReference type="PROSITE-ProRule" id="PRU00309"/>
    </source>
</evidence>
<evidence type="ECO:0000313" key="7">
    <source>
        <dbReference type="EMBL" id="CAL1263373.1"/>
    </source>
</evidence>
<dbReference type="Pfam" id="PF05485">
    <property type="entry name" value="THAP"/>
    <property type="match status" value="1"/>
</dbReference>
<dbReference type="Proteomes" id="UP001497382">
    <property type="component" value="Unassembled WGS sequence"/>
</dbReference>